<comment type="caution">
    <text evidence="4">The sequence shown here is derived from an EMBL/GenBank/DDBJ whole genome shotgun (WGS) entry which is preliminary data.</text>
</comment>
<dbReference type="InterPro" id="IPR006594">
    <property type="entry name" value="LisH"/>
</dbReference>
<dbReference type="Pfam" id="PF06588">
    <property type="entry name" value="Muskelin_N"/>
    <property type="match status" value="1"/>
</dbReference>
<protein>
    <recommendedName>
        <fullName evidence="3">F5/8 type C domain-containing protein</fullName>
    </recommendedName>
</protein>
<dbReference type="EMBL" id="JAJSOF020000005">
    <property type="protein sequence ID" value="KAJ4448357.1"/>
    <property type="molecule type" value="Genomic_DNA"/>
</dbReference>
<evidence type="ECO:0000313" key="4">
    <source>
        <dbReference type="EMBL" id="KAJ4448357.1"/>
    </source>
</evidence>
<feature type="domain" description="F5/8 type C" evidence="3">
    <location>
        <begin position="9"/>
        <end position="164"/>
    </location>
</feature>
<dbReference type="SUPFAM" id="SSF49785">
    <property type="entry name" value="Galactose-binding domain-like"/>
    <property type="match status" value="1"/>
</dbReference>
<dbReference type="InterPro" id="IPR008979">
    <property type="entry name" value="Galactose-bd-like_sf"/>
</dbReference>
<name>A0ABQ8TQQ1_PERAM</name>
<evidence type="ECO:0000313" key="5">
    <source>
        <dbReference type="Proteomes" id="UP001148838"/>
    </source>
</evidence>
<dbReference type="InterPro" id="IPR056737">
    <property type="entry name" value="Beta-prop_ATRN-MKLN-like"/>
</dbReference>
<dbReference type="SMART" id="SM00667">
    <property type="entry name" value="LisH"/>
    <property type="match status" value="1"/>
</dbReference>
<dbReference type="PROSITE" id="PS50896">
    <property type="entry name" value="LISH"/>
    <property type="match status" value="1"/>
</dbReference>
<dbReference type="PANTHER" id="PTHR15526:SF5">
    <property type="entry name" value="MUSKELIN"/>
    <property type="match status" value="1"/>
</dbReference>
<keyword evidence="5" id="KW-1185">Reference proteome</keyword>
<evidence type="ECO:0000256" key="1">
    <source>
        <dbReference type="ARBA" id="ARBA00022441"/>
    </source>
</evidence>
<dbReference type="InterPro" id="IPR052456">
    <property type="entry name" value="CTLH_complex_component"/>
</dbReference>
<evidence type="ECO:0000256" key="2">
    <source>
        <dbReference type="ARBA" id="ARBA00022737"/>
    </source>
</evidence>
<sequence length="807" mass="92984">MEQTLRATVNSQNMAAFKQDVVKKLEYTIHKCSSFSSTYVPENIQEDKSNDQSSRWSSDTNNPPQYLTLKLQKHSIVESITFGKYEKTHVCNLKKFKVFGGLQDDNMIELLENGLKNDSTAETFQLRHTVGDRPFPCRYIKIMPLQSWGPSFNFSIWFVELTGIDDWEVVKPCMDWFNTYREREVVRLCLKHFRQHNYQEAFESLQRHTQVQLEDPVLSKLHDILVTHGDYEGTESFMENSVTRYTISVNDYVCINLDILTECSSEDAKMILQSIQENENGDYDNHDSDDDDDIDIFTSKVVAAGGLFSQYIGQQEYRPAWRPIHPVDSELQPGMRGGHQMCMDPYTETIYLFGGWDGNQDLSDLWAYHVPSHKWTLITKDTEAEGGPSARSCHKVCLDPERRQIFTLGRYLDTQYRSPENLKSDFYVYDIENNRWTLITEDTGVMGGPQLIFDHQMSMDVEKRTIYVFGGRVLTPPAGMADDRPGCGGLVGSSEPTFSGLFSYHVPTNTWKKLCDDCSRPGSPGVPTIRSRVGHSMLFHPGCRKLFIFAGQRSKEYLNDFFTFHVDTHEVRQISEGAKKEACNIPAAGFTQRATIDPELNEIYVLSGLSKDKEKRDDNVQNSFWVYYIAQNKWSCIYRNENTGEQYWNKMQHLEPCPRFAHQLVYDHVNKVCNTSCSKLQENICKTPDLCLYLSIVQLNYNRFEELAARNRMTALHYLQTTLSEIIDHDDPEQTKELDTDILCCCAQFQLLTAVLFREQEDRSIAMIQDGDVDCHHQRSQLFDQLVAFFPDSMTQPTGNLIDLIPL</sequence>
<dbReference type="Pfam" id="PF24981">
    <property type="entry name" value="Beta-prop_ATRN-LZTR1"/>
    <property type="match status" value="1"/>
</dbReference>
<dbReference type="PROSITE" id="PS50022">
    <property type="entry name" value="FA58C_3"/>
    <property type="match status" value="1"/>
</dbReference>
<reference evidence="4 5" key="1">
    <citation type="journal article" date="2022" name="Allergy">
        <title>Genome assembly and annotation of Periplaneta americana reveal a comprehensive cockroach allergen profile.</title>
        <authorList>
            <person name="Wang L."/>
            <person name="Xiong Q."/>
            <person name="Saelim N."/>
            <person name="Wang L."/>
            <person name="Nong W."/>
            <person name="Wan A.T."/>
            <person name="Shi M."/>
            <person name="Liu X."/>
            <person name="Cao Q."/>
            <person name="Hui J.H.L."/>
            <person name="Sookrung N."/>
            <person name="Leung T.F."/>
            <person name="Tungtrongchitr A."/>
            <person name="Tsui S.K.W."/>
        </authorList>
    </citation>
    <scope>NUCLEOTIDE SEQUENCE [LARGE SCALE GENOMIC DNA]</scope>
    <source>
        <strain evidence="4">PWHHKU_190912</strain>
    </source>
</reference>
<evidence type="ECO:0000259" key="3">
    <source>
        <dbReference type="PROSITE" id="PS50022"/>
    </source>
</evidence>
<gene>
    <name evidence="4" type="ORF">ANN_10373</name>
</gene>
<dbReference type="PANTHER" id="PTHR15526">
    <property type="entry name" value="MUSKELIN"/>
    <property type="match status" value="1"/>
</dbReference>
<dbReference type="Gene3D" id="2.120.10.80">
    <property type="entry name" value="Kelch-type beta propeller"/>
    <property type="match status" value="2"/>
</dbReference>
<organism evidence="4 5">
    <name type="scientific">Periplaneta americana</name>
    <name type="common">American cockroach</name>
    <name type="synonym">Blatta americana</name>
    <dbReference type="NCBI Taxonomy" id="6978"/>
    <lineage>
        <taxon>Eukaryota</taxon>
        <taxon>Metazoa</taxon>
        <taxon>Ecdysozoa</taxon>
        <taxon>Arthropoda</taxon>
        <taxon>Hexapoda</taxon>
        <taxon>Insecta</taxon>
        <taxon>Pterygota</taxon>
        <taxon>Neoptera</taxon>
        <taxon>Polyneoptera</taxon>
        <taxon>Dictyoptera</taxon>
        <taxon>Blattodea</taxon>
        <taxon>Blattoidea</taxon>
        <taxon>Blattidae</taxon>
        <taxon>Blattinae</taxon>
        <taxon>Periplaneta</taxon>
    </lineage>
</organism>
<keyword evidence="1" id="KW-0880">Kelch repeat</keyword>
<dbReference type="InterPro" id="IPR010565">
    <property type="entry name" value="Muskelin_N"/>
</dbReference>
<dbReference type="SUPFAM" id="SSF117281">
    <property type="entry name" value="Kelch motif"/>
    <property type="match status" value="1"/>
</dbReference>
<keyword evidence="2" id="KW-0677">Repeat</keyword>
<dbReference type="InterPro" id="IPR015915">
    <property type="entry name" value="Kelch-typ_b-propeller"/>
</dbReference>
<dbReference type="InterPro" id="IPR000421">
    <property type="entry name" value="FA58C"/>
</dbReference>
<proteinExistence type="predicted"/>
<dbReference type="Gene3D" id="2.60.120.260">
    <property type="entry name" value="Galactose-binding domain-like"/>
    <property type="match status" value="1"/>
</dbReference>
<accession>A0ABQ8TQQ1</accession>
<dbReference type="Proteomes" id="UP001148838">
    <property type="component" value="Unassembled WGS sequence"/>
</dbReference>